<proteinExistence type="predicted"/>
<keyword evidence="2" id="KW-1185">Reference proteome</keyword>
<dbReference type="EMBL" id="JADQDO010000010">
    <property type="protein sequence ID" value="MBF9235213.1"/>
    <property type="molecule type" value="Genomic_DNA"/>
</dbReference>
<sequence>MPVLDAKALETDPEGAAFLLSVLRQNKQANPLPRDTERDVQVQFRWFRRRTRHLKVSLIGL</sequence>
<protein>
    <submittedName>
        <fullName evidence="1">Uncharacterized protein</fullName>
    </submittedName>
</protein>
<name>A0A931BSI6_9HYPH</name>
<reference evidence="1" key="1">
    <citation type="submission" date="2020-11" db="EMBL/GenBank/DDBJ databases">
        <authorList>
            <person name="Kim M.K."/>
        </authorList>
    </citation>
    <scope>NUCLEOTIDE SEQUENCE</scope>
    <source>
        <strain evidence="1">BT350</strain>
    </source>
</reference>
<evidence type="ECO:0000313" key="2">
    <source>
        <dbReference type="Proteomes" id="UP000599312"/>
    </source>
</evidence>
<evidence type="ECO:0000313" key="1">
    <source>
        <dbReference type="EMBL" id="MBF9235213.1"/>
    </source>
</evidence>
<dbReference type="AlphaFoldDB" id="A0A931BSI6"/>
<gene>
    <name evidence="1" type="ORF">I2H38_17705</name>
</gene>
<comment type="caution">
    <text evidence="1">The sequence shown here is derived from an EMBL/GenBank/DDBJ whole genome shotgun (WGS) entry which is preliminary data.</text>
</comment>
<organism evidence="1 2">
    <name type="scientific">Microvirga alba</name>
    <dbReference type="NCBI Taxonomy" id="2791025"/>
    <lineage>
        <taxon>Bacteria</taxon>
        <taxon>Pseudomonadati</taxon>
        <taxon>Pseudomonadota</taxon>
        <taxon>Alphaproteobacteria</taxon>
        <taxon>Hyphomicrobiales</taxon>
        <taxon>Methylobacteriaceae</taxon>
        <taxon>Microvirga</taxon>
    </lineage>
</organism>
<dbReference type="RefSeq" id="WP_196273201.1">
    <property type="nucleotide sequence ID" value="NZ_JADQDO010000010.1"/>
</dbReference>
<dbReference type="Proteomes" id="UP000599312">
    <property type="component" value="Unassembled WGS sequence"/>
</dbReference>
<accession>A0A931BSI6</accession>